<accession>A0A4Q9EC99</accession>
<dbReference type="SUPFAM" id="SSF49584">
    <property type="entry name" value="Periplasmic chaperone C-domain"/>
    <property type="match status" value="1"/>
</dbReference>
<dbReference type="Proteomes" id="UP000293380">
    <property type="component" value="Unassembled WGS sequence"/>
</dbReference>
<evidence type="ECO:0000256" key="3">
    <source>
        <dbReference type="ARBA" id="ARBA00022729"/>
    </source>
</evidence>
<keyword evidence="3" id="KW-0732">Signal</keyword>
<keyword evidence="5" id="KW-0143">Chaperone</keyword>
<evidence type="ECO:0000256" key="2">
    <source>
        <dbReference type="ARBA" id="ARBA00007399"/>
    </source>
</evidence>
<comment type="caution">
    <text evidence="8">The sequence shown here is derived from an EMBL/GenBank/DDBJ whole genome shotgun (WGS) entry which is preliminary data.</text>
</comment>
<sequence>MSNRVHITLRIMLSVWLLILLPHQVYAGVVVGGTRFIYNGNEDNGISLTIKNTDPGPWLVQTKILTDTGSDISGTVPAPRRENNAFIATPPLFRLMGNHESVVRIIRINEGLPEDRESVFRLSIATIPDGHPGSHSLQLAFRSQFKLFYRPAKLEGNASSAYEQLRWERHGATVSVTNPTPFYVTLFQLTVDGKTKGAAGMVAPFSKRTADWCPAGGNCEIQWQSLDDYGGVQPAWRVTPISTPAIGHLLK</sequence>
<dbReference type="InterPro" id="IPR016148">
    <property type="entry name" value="Pili_assmbl_chaperone_C"/>
</dbReference>
<reference evidence="8 9" key="1">
    <citation type="submission" date="2019-02" db="EMBL/GenBank/DDBJ databases">
        <title>Comparative genomic analysis of the Hafnia genus genomes.</title>
        <authorList>
            <person name="Zhiqiu Y."/>
            <person name="Chao Y."/>
            <person name="Yuhui D."/>
            <person name="Di H."/>
            <person name="Bin L."/>
        </authorList>
    </citation>
    <scope>NUCLEOTIDE SEQUENCE [LARGE SCALE GENOMIC DNA]</scope>
    <source>
        <strain evidence="8 9">PCM_1194</strain>
    </source>
</reference>
<name>A0A4Q9EC99_9GAMM</name>
<dbReference type="AlphaFoldDB" id="A0A4Q9EC99"/>
<organism evidence="8 9">
    <name type="scientific">Hafnia paralvei</name>
    <dbReference type="NCBI Taxonomy" id="546367"/>
    <lineage>
        <taxon>Bacteria</taxon>
        <taxon>Pseudomonadati</taxon>
        <taxon>Pseudomonadota</taxon>
        <taxon>Gammaproteobacteria</taxon>
        <taxon>Enterobacterales</taxon>
        <taxon>Hafniaceae</taxon>
        <taxon>Hafnia</taxon>
    </lineage>
</organism>
<evidence type="ECO:0000313" key="9">
    <source>
        <dbReference type="Proteomes" id="UP000293380"/>
    </source>
</evidence>
<comment type="similarity">
    <text evidence="2">Belongs to the periplasmic pilus chaperone family.</text>
</comment>
<protein>
    <submittedName>
        <fullName evidence="8">Molecular chaperone</fullName>
    </submittedName>
</protein>
<evidence type="ECO:0000259" key="6">
    <source>
        <dbReference type="Pfam" id="PF00345"/>
    </source>
</evidence>
<feature type="domain" description="Pili assembly chaperone C-terminal" evidence="7">
    <location>
        <begin position="176"/>
        <end position="233"/>
    </location>
</feature>
<evidence type="ECO:0000256" key="4">
    <source>
        <dbReference type="ARBA" id="ARBA00022764"/>
    </source>
</evidence>
<dbReference type="GO" id="GO:0030288">
    <property type="term" value="C:outer membrane-bounded periplasmic space"/>
    <property type="evidence" value="ECO:0007669"/>
    <property type="project" value="InterPro"/>
</dbReference>
<dbReference type="Pfam" id="PF02753">
    <property type="entry name" value="PapD_C"/>
    <property type="match status" value="1"/>
</dbReference>
<gene>
    <name evidence="8" type="ORF">EYY89_21745</name>
</gene>
<dbReference type="InterPro" id="IPR016147">
    <property type="entry name" value="Pili_assmbl_chaperone_N"/>
</dbReference>
<dbReference type="Pfam" id="PF00345">
    <property type="entry name" value="PapD_N"/>
    <property type="match status" value="1"/>
</dbReference>
<dbReference type="InterPro" id="IPR036316">
    <property type="entry name" value="Pili_assmbl_chap_C_dom_sf"/>
</dbReference>
<dbReference type="GO" id="GO:0071555">
    <property type="term" value="P:cell wall organization"/>
    <property type="evidence" value="ECO:0007669"/>
    <property type="project" value="InterPro"/>
</dbReference>
<evidence type="ECO:0000256" key="5">
    <source>
        <dbReference type="ARBA" id="ARBA00023186"/>
    </source>
</evidence>
<dbReference type="RefSeq" id="WP_130960637.1">
    <property type="nucleotide sequence ID" value="NZ_SITD01000069.1"/>
</dbReference>
<dbReference type="InterPro" id="IPR050643">
    <property type="entry name" value="Periplasmic_pilus_chap"/>
</dbReference>
<dbReference type="Gene3D" id="2.60.40.10">
    <property type="entry name" value="Immunoglobulins"/>
    <property type="match status" value="2"/>
</dbReference>
<evidence type="ECO:0000313" key="8">
    <source>
        <dbReference type="EMBL" id="TBM21012.1"/>
    </source>
</evidence>
<comment type="subcellular location">
    <subcellularLocation>
        <location evidence="1">Periplasm</location>
    </subcellularLocation>
</comment>
<evidence type="ECO:0000259" key="7">
    <source>
        <dbReference type="Pfam" id="PF02753"/>
    </source>
</evidence>
<dbReference type="PRINTS" id="PR00969">
    <property type="entry name" value="CHAPERONPILI"/>
</dbReference>
<dbReference type="InterPro" id="IPR001829">
    <property type="entry name" value="Pili_assmbl_chaperone_bac"/>
</dbReference>
<dbReference type="EMBL" id="SITD01000069">
    <property type="protein sequence ID" value="TBM21012.1"/>
    <property type="molecule type" value="Genomic_DNA"/>
</dbReference>
<keyword evidence="4" id="KW-0574">Periplasm</keyword>
<feature type="domain" description="Pili assembly chaperone N-terminal" evidence="6">
    <location>
        <begin position="28"/>
        <end position="154"/>
    </location>
</feature>
<dbReference type="InterPro" id="IPR008962">
    <property type="entry name" value="PapD-like_sf"/>
</dbReference>
<evidence type="ECO:0000256" key="1">
    <source>
        <dbReference type="ARBA" id="ARBA00004418"/>
    </source>
</evidence>
<dbReference type="PANTHER" id="PTHR30251">
    <property type="entry name" value="PILUS ASSEMBLY CHAPERONE"/>
    <property type="match status" value="1"/>
</dbReference>
<dbReference type="InterPro" id="IPR013783">
    <property type="entry name" value="Ig-like_fold"/>
</dbReference>
<proteinExistence type="inferred from homology"/>
<dbReference type="SUPFAM" id="SSF49354">
    <property type="entry name" value="PapD-like"/>
    <property type="match status" value="1"/>
</dbReference>
<dbReference type="PANTHER" id="PTHR30251:SF1">
    <property type="entry name" value="FIMBRIAL CHAPARONE"/>
    <property type="match status" value="1"/>
</dbReference>